<reference evidence="9 10" key="1">
    <citation type="submission" date="2020-07" db="EMBL/GenBank/DDBJ databases">
        <title>Genomic diversity of species in the Neisseriaceae family.</title>
        <authorList>
            <person name="Vincent A.T."/>
            <person name="Bernet E."/>
            <person name="Veyrier F.J."/>
        </authorList>
    </citation>
    <scope>NUCLEOTIDE SEQUENCE [LARGE SCALE GENOMIC DNA]</scope>
    <source>
        <strain evidence="9 10">DSM 22244</strain>
    </source>
</reference>
<dbReference type="AlphaFoldDB" id="A0A7D7SH43"/>
<gene>
    <name evidence="9" type="ORF">H3L94_00520</name>
</gene>
<comment type="similarity">
    <text evidence="2">Belongs to the OmpP1/FadL family.</text>
</comment>
<evidence type="ECO:0000313" key="9">
    <source>
        <dbReference type="EMBL" id="QMT40589.1"/>
    </source>
</evidence>
<keyword evidence="7" id="KW-0998">Cell outer membrane</keyword>
<name>A0A7D7SH43_9NEIS</name>
<accession>A0A7D7SH43</accession>
<dbReference type="PANTHER" id="PTHR35093:SF8">
    <property type="entry name" value="OUTER MEMBRANE PROTEIN NMB0088-RELATED"/>
    <property type="match status" value="1"/>
</dbReference>
<dbReference type="Pfam" id="PF03349">
    <property type="entry name" value="Toluene_X"/>
    <property type="match status" value="1"/>
</dbReference>
<evidence type="ECO:0000256" key="6">
    <source>
        <dbReference type="ARBA" id="ARBA00023136"/>
    </source>
</evidence>
<evidence type="ECO:0000256" key="1">
    <source>
        <dbReference type="ARBA" id="ARBA00004571"/>
    </source>
</evidence>
<sequence>MNHSVLLKSSVLLIATAFSLPALASGYHFGTQSVSSQSTANSSAAEAADPSTLFYNPAGLTHLEGTQATVNVNLVMPSVKYSDAKAYYPGRPGSQEEVKGQTSGSIEPSDVVVAPHIYASHKLNDRWSLGLGAYVPFGSGTEYQRDSVLRYNLNELGLKTMALQPTVAFKINDNHSVAVGLVAQRTEAELRQYANFGPALAARGIGQGSGNGNADGYAKVEGDDWGFGYNLAWLWNINDSARLGVNYRSAIHHTLKGEAEWHLDGGLFNRRVIGPQAKRGIRRAGYVEREDANVKIVTPESLSVHGMYKLNPRWSLFGDLTWTRHSRFNRVELNYANNKLVANPQTGASTQSNQTILTPEWRDTWKVGLGAAYQVSDPLQLRFGWAYDQSPVKSADLRMSTLPDANRMWFSVGAKYDINPNHTLNAAYSYLHIQKSSANVNGWCGGTAAGAGSQACVSSRTNGSANFKSHAHILGLQYTYKF</sequence>
<dbReference type="Proteomes" id="UP000514752">
    <property type="component" value="Chromosome"/>
</dbReference>
<organism evidence="9 10">
    <name type="scientific">Neisseria shayeganii</name>
    <dbReference type="NCBI Taxonomy" id="607712"/>
    <lineage>
        <taxon>Bacteria</taxon>
        <taxon>Pseudomonadati</taxon>
        <taxon>Pseudomonadota</taxon>
        <taxon>Betaproteobacteria</taxon>
        <taxon>Neisseriales</taxon>
        <taxon>Neisseriaceae</taxon>
        <taxon>Neisseria</taxon>
    </lineage>
</organism>
<dbReference type="GO" id="GO:0009279">
    <property type="term" value="C:cell outer membrane"/>
    <property type="evidence" value="ECO:0007669"/>
    <property type="project" value="UniProtKB-SubCell"/>
</dbReference>
<dbReference type="PANTHER" id="PTHR35093">
    <property type="entry name" value="OUTER MEMBRANE PROTEIN NMB0088-RELATED"/>
    <property type="match status" value="1"/>
</dbReference>
<dbReference type="KEGG" id="nsg:H3L94_00520"/>
<evidence type="ECO:0000256" key="7">
    <source>
        <dbReference type="ARBA" id="ARBA00023237"/>
    </source>
</evidence>
<proteinExistence type="inferred from homology"/>
<evidence type="ECO:0000256" key="2">
    <source>
        <dbReference type="ARBA" id="ARBA00008163"/>
    </source>
</evidence>
<dbReference type="EMBL" id="CP059567">
    <property type="protein sequence ID" value="QMT40589.1"/>
    <property type="molecule type" value="Genomic_DNA"/>
</dbReference>
<keyword evidence="4" id="KW-0812">Transmembrane</keyword>
<protein>
    <submittedName>
        <fullName evidence="9">Transporter</fullName>
    </submittedName>
</protein>
<dbReference type="InterPro" id="IPR005017">
    <property type="entry name" value="OMPP1/FadL/TodX"/>
</dbReference>
<evidence type="ECO:0000256" key="3">
    <source>
        <dbReference type="ARBA" id="ARBA00022452"/>
    </source>
</evidence>
<comment type="subcellular location">
    <subcellularLocation>
        <location evidence="1">Cell outer membrane</location>
        <topology evidence="1">Multi-pass membrane protein</topology>
    </subcellularLocation>
</comment>
<evidence type="ECO:0000313" key="10">
    <source>
        <dbReference type="Proteomes" id="UP000514752"/>
    </source>
</evidence>
<keyword evidence="3" id="KW-1134">Transmembrane beta strand</keyword>
<dbReference type="GO" id="GO:0015483">
    <property type="term" value="F:long-chain fatty acid transporting porin activity"/>
    <property type="evidence" value="ECO:0007669"/>
    <property type="project" value="TreeGrafter"/>
</dbReference>
<evidence type="ECO:0000256" key="5">
    <source>
        <dbReference type="ARBA" id="ARBA00022729"/>
    </source>
</evidence>
<feature type="chain" id="PRO_5027767242" evidence="8">
    <location>
        <begin position="25"/>
        <end position="482"/>
    </location>
</feature>
<feature type="signal peptide" evidence="8">
    <location>
        <begin position="1"/>
        <end position="24"/>
    </location>
</feature>
<keyword evidence="5 8" id="KW-0732">Signal</keyword>
<evidence type="ECO:0000256" key="8">
    <source>
        <dbReference type="SAM" id="SignalP"/>
    </source>
</evidence>
<dbReference type="SUPFAM" id="SSF56935">
    <property type="entry name" value="Porins"/>
    <property type="match status" value="1"/>
</dbReference>
<dbReference type="Gene3D" id="2.40.160.60">
    <property type="entry name" value="Outer membrane protein transport protein (OMPP1/FadL/TodX)"/>
    <property type="match status" value="1"/>
</dbReference>
<keyword evidence="6" id="KW-0472">Membrane</keyword>
<evidence type="ECO:0000256" key="4">
    <source>
        <dbReference type="ARBA" id="ARBA00022692"/>
    </source>
</evidence>
<dbReference type="RefSeq" id="WP_182122231.1">
    <property type="nucleotide sequence ID" value="NZ_CP059567.1"/>
</dbReference>